<dbReference type="GeneID" id="41991455"/>
<sequence>MAMRPQADDPGRLQDLASKLTMDCRVARLTTYTPSQFKTINPPTLVLMKFKLTILGLAVLAFAKPQTPPDPPPSSSGPPNDPAPAPVPVPTTTQPAPPPPSTPAPANPSKQPTPEGPICECGYTYCAKVLKAMEKPWSDGQLSTAYCKTPNAVCNEMTPASNVENALFICLCDEPEQKVGDHLELLCGCDACLNVGPDFRGRCKSPCKAGHASSGGSGGGDGREGKIRGSNRLGFWY</sequence>
<protein>
    <submittedName>
        <fullName evidence="2">Uncharacterized protein</fullName>
    </submittedName>
</protein>
<feature type="compositionally biased region" description="Pro residues" evidence="1">
    <location>
        <begin position="66"/>
        <end position="106"/>
    </location>
</feature>
<dbReference type="OrthoDB" id="4867494at2759"/>
<reference evidence="2 3" key="1">
    <citation type="submission" date="2018-06" db="EMBL/GenBank/DDBJ databases">
        <title>Fusarium incarnatum-equiseti species complex species 28.</title>
        <authorList>
            <person name="Gardiner D.M."/>
        </authorList>
    </citation>
    <scope>NUCLEOTIDE SEQUENCE [LARGE SCALE GENOMIC DNA]</scope>
    <source>
        <strain evidence="2 3">FIESC_28</strain>
    </source>
</reference>
<organism evidence="2 3">
    <name type="scientific">Fusarium coffeatum</name>
    <dbReference type="NCBI Taxonomy" id="231269"/>
    <lineage>
        <taxon>Eukaryota</taxon>
        <taxon>Fungi</taxon>
        <taxon>Dikarya</taxon>
        <taxon>Ascomycota</taxon>
        <taxon>Pezizomycotina</taxon>
        <taxon>Sordariomycetes</taxon>
        <taxon>Hypocreomycetidae</taxon>
        <taxon>Hypocreales</taxon>
        <taxon>Nectriaceae</taxon>
        <taxon>Fusarium</taxon>
        <taxon>Fusarium incarnatum-equiseti species complex</taxon>
    </lineage>
</organism>
<proteinExistence type="predicted"/>
<dbReference type="PRINTS" id="PR01217">
    <property type="entry name" value="PRICHEXTENSN"/>
</dbReference>
<feature type="region of interest" description="Disordered" evidence="1">
    <location>
        <begin position="65"/>
        <end position="113"/>
    </location>
</feature>
<dbReference type="EMBL" id="QKXC01000043">
    <property type="protein sequence ID" value="RBR25101.1"/>
    <property type="molecule type" value="Genomic_DNA"/>
</dbReference>
<accession>A0A366S6Z7</accession>
<dbReference type="RefSeq" id="XP_031019692.1">
    <property type="nucleotide sequence ID" value="XM_031156159.1"/>
</dbReference>
<comment type="caution">
    <text evidence="2">The sequence shown here is derived from an EMBL/GenBank/DDBJ whole genome shotgun (WGS) entry which is preliminary data.</text>
</comment>
<name>A0A366S6Z7_9HYPO</name>
<keyword evidence="3" id="KW-1185">Reference proteome</keyword>
<evidence type="ECO:0000313" key="2">
    <source>
        <dbReference type="EMBL" id="RBR25101.1"/>
    </source>
</evidence>
<gene>
    <name evidence="2" type="ORF">FIESC28_02009</name>
</gene>
<evidence type="ECO:0000256" key="1">
    <source>
        <dbReference type="SAM" id="MobiDB-lite"/>
    </source>
</evidence>
<evidence type="ECO:0000313" key="3">
    <source>
        <dbReference type="Proteomes" id="UP000253153"/>
    </source>
</evidence>
<dbReference type="Proteomes" id="UP000253153">
    <property type="component" value="Unassembled WGS sequence"/>
</dbReference>
<dbReference type="AlphaFoldDB" id="A0A366S6Z7"/>